<comment type="similarity">
    <text evidence="1">Belongs to the peptidase C56 family.</text>
</comment>
<keyword evidence="3" id="KW-0645">Protease</keyword>
<dbReference type="GO" id="GO:0008233">
    <property type="term" value="F:peptidase activity"/>
    <property type="evidence" value="ECO:0007669"/>
    <property type="project" value="UniProtKB-KW"/>
</dbReference>
<dbReference type="PROSITE" id="PS51276">
    <property type="entry name" value="PEPTIDASE_C56_PFPI"/>
    <property type="match status" value="1"/>
</dbReference>
<evidence type="ECO:0000259" key="2">
    <source>
        <dbReference type="Pfam" id="PF01965"/>
    </source>
</evidence>
<dbReference type="Pfam" id="PF01965">
    <property type="entry name" value="DJ-1_PfpI"/>
    <property type="match status" value="1"/>
</dbReference>
<dbReference type="InterPro" id="IPR002818">
    <property type="entry name" value="DJ-1/PfpI"/>
</dbReference>
<evidence type="ECO:0000256" key="1">
    <source>
        <dbReference type="ARBA" id="ARBA00008542"/>
    </source>
</evidence>
<dbReference type="AlphaFoldDB" id="A0A1H5LED1"/>
<proteinExistence type="inferred from homology"/>
<gene>
    <name evidence="3" type="ORF">SAMN04489740_2423</name>
</gene>
<name>A0A1H5LED1_9MICC</name>
<feature type="domain" description="DJ-1/PfpI" evidence="2">
    <location>
        <begin position="8"/>
        <end position="181"/>
    </location>
</feature>
<keyword evidence="3" id="KW-0378">Hydrolase</keyword>
<sequence length="184" mass="19266">MSHELSGKKIAFLVAPFGVEHAQLANPWRAVKLAGGNPILVSTGHGPIQAVHRGVRTSETIHVDSIIEELNIGECAALVLPGGLDNSVTLREQPDAIGAVAEFVRAGKSVAAISHGPGILVNAGVLAGKVLTSWPGMEAEIVKAGGIWMDEEVRFCPDHGWMLVTGRSSLGLSSFTKAMVTAFI</sequence>
<dbReference type="InterPro" id="IPR006286">
    <property type="entry name" value="C56_PfpI-like"/>
</dbReference>
<dbReference type="GO" id="GO:0006508">
    <property type="term" value="P:proteolysis"/>
    <property type="evidence" value="ECO:0007669"/>
    <property type="project" value="UniProtKB-KW"/>
</dbReference>
<protein>
    <submittedName>
        <fullName evidence="3">Protease I</fullName>
    </submittedName>
</protein>
<evidence type="ECO:0000313" key="3">
    <source>
        <dbReference type="EMBL" id="SEE75344.1"/>
    </source>
</evidence>
<evidence type="ECO:0000313" key="4">
    <source>
        <dbReference type="Proteomes" id="UP000182725"/>
    </source>
</evidence>
<dbReference type="PANTHER" id="PTHR42733:SF12">
    <property type="entry name" value="PROTEINASE"/>
    <property type="match status" value="1"/>
</dbReference>
<dbReference type="Proteomes" id="UP000182725">
    <property type="component" value="Unassembled WGS sequence"/>
</dbReference>
<dbReference type="SUPFAM" id="SSF52317">
    <property type="entry name" value="Class I glutamine amidotransferase-like"/>
    <property type="match status" value="1"/>
</dbReference>
<dbReference type="Gene3D" id="3.40.50.880">
    <property type="match status" value="1"/>
</dbReference>
<dbReference type="InterPro" id="IPR029062">
    <property type="entry name" value="Class_I_gatase-like"/>
</dbReference>
<dbReference type="EMBL" id="FNTV01000001">
    <property type="protein sequence ID" value="SEE75344.1"/>
    <property type="molecule type" value="Genomic_DNA"/>
</dbReference>
<dbReference type="PANTHER" id="PTHR42733">
    <property type="entry name" value="DJ-1 PROTEIN"/>
    <property type="match status" value="1"/>
</dbReference>
<organism evidence="3 4">
    <name type="scientific">Arthrobacter alpinus</name>
    <dbReference type="NCBI Taxonomy" id="656366"/>
    <lineage>
        <taxon>Bacteria</taxon>
        <taxon>Bacillati</taxon>
        <taxon>Actinomycetota</taxon>
        <taxon>Actinomycetes</taxon>
        <taxon>Micrococcales</taxon>
        <taxon>Micrococcaceae</taxon>
        <taxon>Arthrobacter</taxon>
    </lineage>
</organism>
<reference evidence="3 4" key="1">
    <citation type="submission" date="2016-10" db="EMBL/GenBank/DDBJ databases">
        <authorList>
            <person name="de Groot N.N."/>
        </authorList>
    </citation>
    <scope>NUCLEOTIDE SEQUENCE [LARGE SCALE GENOMIC DNA]</scope>
    <source>
        <strain evidence="3 4">DSM 22274</strain>
    </source>
</reference>
<accession>A0A1H5LED1</accession>
<dbReference type="RefSeq" id="WP_074711784.1">
    <property type="nucleotide sequence ID" value="NZ_FNTV01000001.1"/>
</dbReference>